<dbReference type="FunFam" id="3.30.565.10:FF:000006">
    <property type="entry name" value="Sensor histidine kinase WalK"/>
    <property type="match status" value="1"/>
</dbReference>
<evidence type="ECO:0000313" key="15">
    <source>
        <dbReference type="Proteomes" id="UP000029577"/>
    </source>
</evidence>
<keyword evidence="8 11" id="KW-1133">Transmembrane helix</keyword>
<comment type="subcellular location">
    <subcellularLocation>
        <location evidence="2">Membrane</location>
    </subcellularLocation>
</comment>
<evidence type="ECO:0000256" key="11">
    <source>
        <dbReference type="SAM" id="Phobius"/>
    </source>
</evidence>
<keyword evidence="7" id="KW-0418">Kinase</keyword>
<dbReference type="PRINTS" id="PR00344">
    <property type="entry name" value="BCTRLSENSOR"/>
</dbReference>
<feature type="domain" description="HAMP" evidence="13">
    <location>
        <begin position="126"/>
        <end position="180"/>
    </location>
</feature>
<dbReference type="RefSeq" id="WP_038021396.1">
    <property type="nucleotide sequence ID" value="NZ_JPKR02000003.1"/>
</dbReference>
<dbReference type="EC" id="2.7.13.3" evidence="3"/>
<dbReference type="InterPro" id="IPR036890">
    <property type="entry name" value="HATPase_C_sf"/>
</dbReference>
<dbReference type="SMART" id="SM00304">
    <property type="entry name" value="HAMP"/>
    <property type="match status" value="1"/>
</dbReference>
<dbReference type="InterPro" id="IPR003594">
    <property type="entry name" value="HATPase_dom"/>
</dbReference>
<sequence length="409" mass="45845">MKPVSEKQLKNESEPYKKNSLRNWIYRRLFSLVLGSIVVIAFCMWLRYFVTNTWVSYEMPEAVRTEFSMLQKNPENNPGRYHEIIDRWYGIDYSDPSIATSDWLLLFVLVLLTAPVLFFIMLRSVRPVSVHISRLASVARAVTKGNFGVSTAVPTELPDELKRLSEDINTMSGQLSRYEKDLKAWNVALAHELRSPLTASIGRLQGMLDGVFEASPSQLNMVMKQLQNLNCLVDDLHLLSLADAGQLHLNRTVCNISELVREKIAWVKPRLIESGINVTLLSQSDVQCHADPFRLGQVLLILLDNAIRYAADGKTIEIEYGLKDDHLTITCSDRGMGVSDEFMQTIFVRFSRADASRARHSGGSGLGLSIAAAICKAHGGRLNAHRNHYGGMTFVVTLPCNPTEDKSCS</sequence>
<evidence type="ECO:0000256" key="8">
    <source>
        <dbReference type="ARBA" id="ARBA00022989"/>
    </source>
</evidence>
<dbReference type="OrthoDB" id="9804645at2"/>
<keyword evidence="10 11" id="KW-0472">Membrane</keyword>
<keyword evidence="6 11" id="KW-0812">Transmembrane</keyword>
<dbReference type="PROSITE" id="PS50885">
    <property type="entry name" value="HAMP"/>
    <property type="match status" value="1"/>
</dbReference>
<evidence type="ECO:0000256" key="7">
    <source>
        <dbReference type="ARBA" id="ARBA00022777"/>
    </source>
</evidence>
<evidence type="ECO:0000256" key="1">
    <source>
        <dbReference type="ARBA" id="ARBA00000085"/>
    </source>
</evidence>
<dbReference type="SMART" id="SM00387">
    <property type="entry name" value="HATPase_c"/>
    <property type="match status" value="1"/>
</dbReference>
<dbReference type="SUPFAM" id="SSF55874">
    <property type="entry name" value="ATPase domain of HSP90 chaperone/DNA topoisomerase II/histidine kinase"/>
    <property type="match status" value="1"/>
</dbReference>
<keyword evidence="5" id="KW-0808">Transferase</keyword>
<feature type="domain" description="Histidine kinase" evidence="12">
    <location>
        <begin position="188"/>
        <end position="402"/>
    </location>
</feature>
<reference evidence="14" key="1">
    <citation type="submission" date="2014-12" db="EMBL/GenBank/DDBJ databases">
        <title>The draft genome of the Tatumella morbirosei type strain, LMG23360T isolated from pineapple rot.</title>
        <authorList>
            <person name="Smits T.H."/>
            <person name="Palmer M."/>
            <person name="Venter S.N."/>
            <person name="Duffy B."/>
            <person name="Steenkamp E.T."/>
            <person name="Chan W.Y."/>
            <person name="Coutinho T.A."/>
            <person name="Coetzee M.P."/>
            <person name="De Maayer P."/>
        </authorList>
    </citation>
    <scope>NUCLEOTIDE SEQUENCE [LARGE SCALE GENOMIC DNA]</scope>
    <source>
        <strain evidence="14">LMG 23360</strain>
    </source>
</reference>
<dbReference type="Pfam" id="PF00672">
    <property type="entry name" value="HAMP"/>
    <property type="match status" value="1"/>
</dbReference>
<keyword evidence="9" id="KW-0902">Two-component regulatory system</keyword>
<evidence type="ECO:0000259" key="12">
    <source>
        <dbReference type="PROSITE" id="PS50109"/>
    </source>
</evidence>
<evidence type="ECO:0000259" key="13">
    <source>
        <dbReference type="PROSITE" id="PS50885"/>
    </source>
</evidence>
<comment type="catalytic activity">
    <reaction evidence="1">
        <text>ATP + protein L-histidine = ADP + protein N-phospho-L-histidine.</text>
        <dbReference type="EC" id="2.7.13.3"/>
    </reaction>
</comment>
<dbReference type="Gene3D" id="3.30.565.10">
    <property type="entry name" value="Histidine kinase-like ATPase, C-terminal domain"/>
    <property type="match status" value="1"/>
</dbReference>
<dbReference type="InterPro" id="IPR050428">
    <property type="entry name" value="TCS_sensor_his_kinase"/>
</dbReference>
<dbReference type="CDD" id="cd00075">
    <property type="entry name" value="HATPase"/>
    <property type="match status" value="1"/>
</dbReference>
<dbReference type="Proteomes" id="UP000029577">
    <property type="component" value="Unassembled WGS sequence"/>
</dbReference>
<evidence type="ECO:0000256" key="3">
    <source>
        <dbReference type="ARBA" id="ARBA00012438"/>
    </source>
</evidence>
<dbReference type="CDD" id="cd00082">
    <property type="entry name" value="HisKA"/>
    <property type="match status" value="1"/>
</dbReference>
<keyword evidence="15" id="KW-1185">Reference proteome</keyword>
<feature type="transmembrane region" description="Helical" evidence="11">
    <location>
        <begin position="29"/>
        <end position="50"/>
    </location>
</feature>
<dbReference type="InterPro" id="IPR036097">
    <property type="entry name" value="HisK_dim/P_sf"/>
</dbReference>
<dbReference type="PANTHER" id="PTHR45436:SF5">
    <property type="entry name" value="SENSOR HISTIDINE KINASE TRCS"/>
    <property type="match status" value="1"/>
</dbReference>
<dbReference type="InterPro" id="IPR005467">
    <property type="entry name" value="His_kinase_dom"/>
</dbReference>
<dbReference type="AlphaFoldDB" id="A0A0F5BUQ2"/>
<evidence type="ECO:0000256" key="10">
    <source>
        <dbReference type="ARBA" id="ARBA00023136"/>
    </source>
</evidence>
<evidence type="ECO:0000256" key="9">
    <source>
        <dbReference type="ARBA" id="ARBA00023012"/>
    </source>
</evidence>
<dbReference type="InterPro" id="IPR004358">
    <property type="entry name" value="Sig_transdc_His_kin-like_C"/>
</dbReference>
<feature type="transmembrane region" description="Helical" evidence="11">
    <location>
        <begin position="103"/>
        <end position="122"/>
    </location>
</feature>
<dbReference type="GO" id="GO:0005886">
    <property type="term" value="C:plasma membrane"/>
    <property type="evidence" value="ECO:0007669"/>
    <property type="project" value="UniProtKB-ARBA"/>
</dbReference>
<comment type="caution">
    <text evidence="14">The sequence shown here is derived from an EMBL/GenBank/DDBJ whole genome shotgun (WGS) entry which is preliminary data.</text>
</comment>
<dbReference type="InterPro" id="IPR003661">
    <property type="entry name" value="HisK_dim/P_dom"/>
</dbReference>
<dbReference type="SMART" id="SM00388">
    <property type="entry name" value="HisKA"/>
    <property type="match status" value="1"/>
</dbReference>
<dbReference type="Gene3D" id="1.10.287.130">
    <property type="match status" value="1"/>
</dbReference>
<dbReference type="CDD" id="cd06225">
    <property type="entry name" value="HAMP"/>
    <property type="match status" value="1"/>
</dbReference>
<dbReference type="SUPFAM" id="SSF47384">
    <property type="entry name" value="Homodimeric domain of signal transducing histidine kinase"/>
    <property type="match status" value="1"/>
</dbReference>
<evidence type="ECO:0000256" key="2">
    <source>
        <dbReference type="ARBA" id="ARBA00004370"/>
    </source>
</evidence>
<accession>A0A0F5BUQ2</accession>
<evidence type="ECO:0000256" key="5">
    <source>
        <dbReference type="ARBA" id="ARBA00022679"/>
    </source>
</evidence>
<gene>
    <name evidence="14" type="ORF">HA49_21990</name>
</gene>
<dbReference type="InterPro" id="IPR003660">
    <property type="entry name" value="HAMP_dom"/>
</dbReference>
<evidence type="ECO:0000256" key="4">
    <source>
        <dbReference type="ARBA" id="ARBA00022553"/>
    </source>
</evidence>
<protein>
    <recommendedName>
        <fullName evidence="3">histidine kinase</fullName>
        <ecNumber evidence="3">2.7.13.3</ecNumber>
    </recommendedName>
</protein>
<dbReference type="GO" id="GO:0000155">
    <property type="term" value="F:phosphorelay sensor kinase activity"/>
    <property type="evidence" value="ECO:0007669"/>
    <property type="project" value="InterPro"/>
</dbReference>
<organism evidence="14 15">
    <name type="scientific">Tatumella morbirosei</name>
    <dbReference type="NCBI Taxonomy" id="642227"/>
    <lineage>
        <taxon>Bacteria</taxon>
        <taxon>Pseudomonadati</taxon>
        <taxon>Pseudomonadota</taxon>
        <taxon>Gammaproteobacteria</taxon>
        <taxon>Enterobacterales</taxon>
        <taxon>Erwiniaceae</taxon>
        <taxon>Tatumella</taxon>
    </lineage>
</organism>
<name>A0A0F5BUQ2_9GAMM</name>
<keyword evidence="4" id="KW-0597">Phosphoprotein</keyword>
<dbReference type="PROSITE" id="PS50109">
    <property type="entry name" value="HIS_KIN"/>
    <property type="match status" value="1"/>
</dbReference>
<proteinExistence type="predicted"/>
<dbReference type="Gene3D" id="6.10.340.10">
    <property type="match status" value="1"/>
</dbReference>
<dbReference type="PANTHER" id="PTHR45436">
    <property type="entry name" value="SENSOR HISTIDINE KINASE YKOH"/>
    <property type="match status" value="1"/>
</dbReference>
<evidence type="ECO:0000313" key="14">
    <source>
        <dbReference type="EMBL" id="KKA63582.1"/>
    </source>
</evidence>
<dbReference type="STRING" id="642227.HA49_21990"/>
<dbReference type="EMBL" id="JPKR02000003">
    <property type="protein sequence ID" value="KKA63582.1"/>
    <property type="molecule type" value="Genomic_DNA"/>
</dbReference>
<evidence type="ECO:0000256" key="6">
    <source>
        <dbReference type="ARBA" id="ARBA00022692"/>
    </source>
</evidence>
<dbReference type="Pfam" id="PF02518">
    <property type="entry name" value="HATPase_c"/>
    <property type="match status" value="1"/>
</dbReference>